<reference evidence="6" key="1">
    <citation type="submission" date="2018-05" db="EMBL/GenBank/DDBJ databases">
        <authorList>
            <person name="Lanie J.A."/>
            <person name="Ng W.-L."/>
            <person name="Kazmierczak K.M."/>
            <person name="Andrzejewski T.M."/>
            <person name="Davidsen T.M."/>
            <person name="Wayne K.J."/>
            <person name="Tettelin H."/>
            <person name="Glass J.I."/>
            <person name="Rusch D."/>
            <person name="Podicherti R."/>
            <person name="Tsui H.-C.T."/>
            <person name="Winkler M.E."/>
        </authorList>
    </citation>
    <scope>NUCLEOTIDE SEQUENCE</scope>
</reference>
<dbReference type="EC" id="1.1.1.95" evidence="2"/>
<dbReference type="AlphaFoldDB" id="A0A382BYV1"/>
<gene>
    <name evidence="6" type="ORF">METZ01_LOCUS171653</name>
</gene>
<dbReference type="SUPFAM" id="SSF143548">
    <property type="entry name" value="Serine metabolism enzymes domain"/>
    <property type="match status" value="1"/>
</dbReference>
<sequence length="388" mass="41255">GLVGLGRIGQEVASRAQAFGMRVLAHDPYISEEIARNLNVELVSLDELCAQSDFLSLHVPSSVDTFNMFDADRLSKCKSGLRLINTARGGLIDETALADAIESGHIGGAGLDVFSQEPPTETRLTTLPEVVATPHIAGSTEEAQELVGVEAAAGVRDYLRLGIIRNAVNFPAIAPEETQRLQPFVNLAQKIGAFVAQLATGRIKTVNIRYYGELATGKNELLVGAVLMGLFKTMLSTTVSLINARAVARDRDVEVIESHSTRPRDFTSLLAVRLETSLGQLWVEGALFEHGGPRVVLLDGVEIEASIEGASIVIRNLDEPGVVGTIGAVLGEHGINIAQFALGRDSTGAVAVVNIDESTDTEKLNPDGTVIKALLANPAIKSVDIVRI</sequence>
<evidence type="ECO:0000256" key="2">
    <source>
        <dbReference type="ARBA" id="ARBA00013143"/>
    </source>
</evidence>
<dbReference type="CDD" id="cd04902">
    <property type="entry name" value="ACT_3PGDH-xct"/>
    <property type="match status" value="1"/>
</dbReference>
<protein>
    <recommendedName>
        <fullName evidence="2">phosphoglycerate dehydrogenase</fullName>
        <ecNumber evidence="2">1.1.1.95</ecNumber>
    </recommendedName>
</protein>
<dbReference type="InterPro" id="IPR029009">
    <property type="entry name" value="ASB_dom_sf"/>
</dbReference>
<dbReference type="InterPro" id="IPR045865">
    <property type="entry name" value="ACT-like_dom_sf"/>
</dbReference>
<dbReference type="Gene3D" id="3.30.70.260">
    <property type="match status" value="1"/>
</dbReference>
<dbReference type="PANTHER" id="PTHR42938">
    <property type="entry name" value="FORMATE DEHYDROGENASE 1"/>
    <property type="match status" value="1"/>
</dbReference>
<evidence type="ECO:0000256" key="4">
    <source>
        <dbReference type="ARBA" id="ARBA00048731"/>
    </source>
</evidence>
<organism evidence="6">
    <name type="scientific">marine metagenome</name>
    <dbReference type="NCBI Taxonomy" id="408172"/>
    <lineage>
        <taxon>unclassified sequences</taxon>
        <taxon>metagenomes</taxon>
        <taxon>ecological metagenomes</taxon>
    </lineage>
</organism>
<comment type="pathway">
    <text evidence="1">Amino-acid biosynthesis; L-serine biosynthesis; L-serine from 3-phospho-D-glycerate: step 1/3.</text>
</comment>
<dbReference type="InterPro" id="IPR045626">
    <property type="entry name" value="PGDH_ASB_dom"/>
</dbReference>
<evidence type="ECO:0000259" key="5">
    <source>
        <dbReference type="PROSITE" id="PS51671"/>
    </source>
</evidence>
<dbReference type="PROSITE" id="PS00670">
    <property type="entry name" value="D_2_HYDROXYACID_DH_2"/>
    <property type="match status" value="1"/>
</dbReference>
<accession>A0A382BYV1</accession>
<comment type="catalytic activity">
    <reaction evidence="4">
        <text>(2R)-3-phosphoglycerate + NAD(+) = 3-phosphooxypyruvate + NADH + H(+)</text>
        <dbReference type="Rhea" id="RHEA:12641"/>
        <dbReference type="ChEBI" id="CHEBI:15378"/>
        <dbReference type="ChEBI" id="CHEBI:18110"/>
        <dbReference type="ChEBI" id="CHEBI:57540"/>
        <dbReference type="ChEBI" id="CHEBI:57945"/>
        <dbReference type="ChEBI" id="CHEBI:58272"/>
        <dbReference type="EC" id="1.1.1.95"/>
    </reaction>
</comment>
<dbReference type="Pfam" id="PF02826">
    <property type="entry name" value="2-Hacid_dh_C"/>
    <property type="match status" value="1"/>
</dbReference>
<feature type="non-terminal residue" evidence="6">
    <location>
        <position position="1"/>
    </location>
</feature>
<dbReference type="InterPro" id="IPR029753">
    <property type="entry name" value="D-isomer_DH_CS"/>
</dbReference>
<keyword evidence="3" id="KW-0560">Oxidoreductase</keyword>
<dbReference type="Gene3D" id="3.40.50.720">
    <property type="entry name" value="NAD(P)-binding Rossmann-like Domain"/>
    <property type="match status" value="2"/>
</dbReference>
<dbReference type="InterPro" id="IPR006140">
    <property type="entry name" value="D-isomer_DH_NAD-bd"/>
</dbReference>
<dbReference type="Gene3D" id="3.30.1330.90">
    <property type="entry name" value="D-3-phosphoglycerate dehydrogenase, domain 3"/>
    <property type="match status" value="1"/>
</dbReference>
<proteinExistence type="predicted"/>
<evidence type="ECO:0000313" key="6">
    <source>
        <dbReference type="EMBL" id="SVB18799.1"/>
    </source>
</evidence>
<dbReference type="PANTHER" id="PTHR42938:SF47">
    <property type="entry name" value="HYDROXYPYRUVATE REDUCTASE"/>
    <property type="match status" value="1"/>
</dbReference>
<evidence type="ECO:0000256" key="3">
    <source>
        <dbReference type="ARBA" id="ARBA00023002"/>
    </source>
</evidence>
<dbReference type="InterPro" id="IPR036291">
    <property type="entry name" value="NAD(P)-bd_dom_sf"/>
</dbReference>
<dbReference type="InterPro" id="IPR002912">
    <property type="entry name" value="ACT_dom"/>
</dbReference>
<evidence type="ECO:0000256" key="1">
    <source>
        <dbReference type="ARBA" id="ARBA00005216"/>
    </source>
</evidence>
<dbReference type="EMBL" id="UINC01031950">
    <property type="protein sequence ID" value="SVB18799.1"/>
    <property type="molecule type" value="Genomic_DNA"/>
</dbReference>
<dbReference type="SUPFAM" id="SSF51735">
    <property type="entry name" value="NAD(P)-binding Rossmann-fold domains"/>
    <property type="match status" value="1"/>
</dbReference>
<dbReference type="SUPFAM" id="SSF55021">
    <property type="entry name" value="ACT-like"/>
    <property type="match status" value="1"/>
</dbReference>
<dbReference type="FunFam" id="3.30.1330.90:FF:000003">
    <property type="entry name" value="D-3-phosphoglycerate dehydrogenase"/>
    <property type="match status" value="1"/>
</dbReference>
<dbReference type="PROSITE" id="PS00671">
    <property type="entry name" value="D_2_HYDROXYACID_DH_3"/>
    <property type="match status" value="1"/>
</dbReference>
<dbReference type="Pfam" id="PF19304">
    <property type="entry name" value="PGDH_inter"/>
    <property type="match status" value="1"/>
</dbReference>
<dbReference type="Pfam" id="PF01842">
    <property type="entry name" value="ACT"/>
    <property type="match status" value="1"/>
</dbReference>
<feature type="domain" description="ACT" evidence="5">
    <location>
        <begin position="311"/>
        <end position="388"/>
    </location>
</feature>
<dbReference type="PROSITE" id="PS51671">
    <property type="entry name" value="ACT"/>
    <property type="match status" value="1"/>
</dbReference>
<dbReference type="GO" id="GO:0051287">
    <property type="term" value="F:NAD binding"/>
    <property type="evidence" value="ECO:0007669"/>
    <property type="project" value="InterPro"/>
</dbReference>
<name>A0A382BYV1_9ZZZZ</name>
<dbReference type="GO" id="GO:0004617">
    <property type="term" value="F:phosphoglycerate dehydrogenase activity"/>
    <property type="evidence" value="ECO:0007669"/>
    <property type="project" value="UniProtKB-EC"/>
</dbReference>